<comment type="similarity">
    <text evidence="1">Belongs to the TRAFAC class dynamin-like GTPase superfamily. IRG family.</text>
</comment>
<reference evidence="6 7" key="1">
    <citation type="submission" date="2023-09" db="EMBL/GenBank/DDBJ databases">
        <authorList>
            <person name="Wang M."/>
        </authorList>
    </citation>
    <scope>NUCLEOTIDE SEQUENCE [LARGE SCALE GENOMIC DNA]</scope>
    <source>
        <strain evidence="6">GT-2023</strain>
        <tissue evidence="6">Liver</tissue>
    </source>
</reference>
<dbReference type="InterPro" id="IPR007743">
    <property type="entry name" value="Immunity-related_GTPase-like"/>
</dbReference>
<comment type="caution">
    <text evidence="6">The sequence shown here is derived from an EMBL/GenBank/DDBJ whole genome shotgun (WGS) entry which is preliminary data.</text>
</comment>
<evidence type="ECO:0000313" key="7">
    <source>
        <dbReference type="Proteomes" id="UP001558613"/>
    </source>
</evidence>
<feature type="domain" description="IRG-type G" evidence="5">
    <location>
        <begin position="42"/>
        <end position="112"/>
    </location>
</feature>
<keyword evidence="7" id="KW-1185">Reference proteome</keyword>
<sequence>MLDESCATIEEELKELQETISNQDIQSRQTTIKDYLKQQDLIELNIGVTGESGSGKSTFVNAFRGLGDEEEGSAKIDVVETTMKPEVYAHPKYNNVKKWDLPGIGTPYFKSP</sequence>
<dbReference type="PANTHER" id="PTHR32341">
    <property type="entry name" value="INTERFERON-INDUCIBLE GTPASE"/>
    <property type="match status" value="1"/>
</dbReference>
<dbReference type="InterPro" id="IPR030385">
    <property type="entry name" value="G_IRG_dom"/>
</dbReference>
<evidence type="ECO:0000256" key="3">
    <source>
        <dbReference type="ARBA" id="ARBA00022801"/>
    </source>
</evidence>
<evidence type="ECO:0000259" key="5">
    <source>
        <dbReference type="PROSITE" id="PS51716"/>
    </source>
</evidence>
<gene>
    <name evidence="6" type="ORF">QQF64_036034</name>
</gene>
<organism evidence="6 7">
    <name type="scientific">Cirrhinus molitorella</name>
    <name type="common">mud carp</name>
    <dbReference type="NCBI Taxonomy" id="172907"/>
    <lineage>
        <taxon>Eukaryota</taxon>
        <taxon>Metazoa</taxon>
        <taxon>Chordata</taxon>
        <taxon>Craniata</taxon>
        <taxon>Vertebrata</taxon>
        <taxon>Euteleostomi</taxon>
        <taxon>Actinopterygii</taxon>
        <taxon>Neopterygii</taxon>
        <taxon>Teleostei</taxon>
        <taxon>Ostariophysi</taxon>
        <taxon>Cypriniformes</taxon>
        <taxon>Cyprinidae</taxon>
        <taxon>Labeoninae</taxon>
        <taxon>Labeonini</taxon>
        <taxon>Cirrhinus</taxon>
    </lineage>
</organism>
<dbReference type="EMBL" id="JAYMGO010000004">
    <property type="protein sequence ID" value="KAL1276411.1"/>
    <property type="molecule type" value="Genomic_DNA"/>
</dbReference>
<name>A0ABR3NI74_9TELE</name>
<proteinExistence type="inferred from homology"/>
<dbReference type="Proteomes" id="UP001558613">
    <property type="component" value="Unassembled WGS sequence"/>
</dbReference>
<dbReference type="PANTHER" id="PTHR32341:SF10">
    <property type="entry name" value="INTERFERON-INDUCIBLE GTPASE 5"/>
    <property type="match status" value="1"/>
</dbReference>
<dbReference type="Gene3D" id="3.40.50.300">
    <property type="entry name" value="P-loop containing nucleotide triphosphate hydrolases"/>
    <property type="match status" value="1"/>
</dbReference>
<keyword evidence="4" id="KW-0342">GTP-binding</keyword>
<keyword evidence="3" id="KW-0378">Hydrolase</keyword>
<evidence type="ECO:0000313" key="6">
    <source>
        <dbReference type="EMBL" id="KAL1276411.1"/>
    </source>
</evidence>
<dbReference type="InterPro" id="IPR051515">
    <property type="entry name" value="IRG"/>
</dbReference>
<protein>
    <recommendedName>
        <fullName evidence="5">IRG-type G domain-containing protein</fullName>
    </recommendedName>
</protein>
<dbReference type="InterPro" id="IPR027417">
    <property type="entry name" value="P-loop_NTPase"/>
</dbReference>
<evidence type="ECO:0000256" key="4">
    <source>
        <dbReference type="ARBA" id="ARBA00023134"/>
    </source>
</evidence>
<evidence type="ECO:0000256" key="1">
    <source>
        <dbReference type="ARBA" id="ARBA00005429"/>
    </source>
</evidence>
<dbReference type="SUPFAM" id="SSF52540">
    <property type="entry name" value="P-loop containing nucleoside triphosphate hydrolases"/>
    <property type="match status" value="1"/>
</dbReference>
<keyword evidence="2" id="KW-0547">Nucleotide-binding</keyword>
<dbReference type="Pfam" id="PF05049">
    <property type="entry name" value="IIGP"/>
    <property type="match status" value="1"/>
</dbReference>
<dbReference type="PROSITE" id="PS51716">
    <property type="entry name" value="G_IRG"/>
    <property type="match status" value="1"/>
</dbReference>
<evidence type="ECO:0000256" key="2">
    <source>
        <dbReference type="ARBA" id="ARBA00022741"/>
    </source>
</evidence>
<accession>A0ABR3NI74</accession>